<dbReference type="Proteomes" id="UP001501523">
    <property type="component" value="Unassembled WGS sequence"/>
</dbReference>
<evidence type="ECO:0000313" key="1">
    <source>
        <dbReference type="EMBL" id="GAA0721433.1"/>
    </source>
</evidence>
<gene>
    <name evidence="1" type="ORF">GCM10009105_31740</name>
</gene>
<organism evidence="1 2">
    <name type="scientific">Dokdonella soli</name>
    <dbReference type="NCBI Taxonomy" id="529810"/>
    <lineage>
        <taxon>Bacteria</taxon>
        <taxon>Pseudomonadati</taxon>
        <taxon>Pseudomonadota</taxon>
        <taxon>Gammaproteobacteria</taxon>
        <taxon>Lysobacterales</taxon>
        <taxon>Rhodanobacteraceae</taxon>
        <taxon>Dokdonella</taxon>
    </lineage>
</organism>
<protein>
    <submittedName>
        <fullName evidence="1">Uncharacterized protein</fullName>
    </submittedName>
</protein>
<dbReference type="RefSeq" id="WP_343792888.1">
    <property type="nucleotide sequence ID" value="NZ_BAAAEU010000024.1"/>
</dbReference>
<keyword evidence="2" id="KW-1185">Reference proteome</keyword>
<sequence>MAKKAAITLPVTRYRSRVERAIELLERSDRCPKGWLSRVAGTRSTSSSNPDAMLQTDIAGALGFIGNRRALTAYLSAWWPSWASNHVNDSQQLVLMLIAGMANRHPGASWVQYVKADKRAKNERESLLLRLVNAVLSEFAGPSHCSACHGYGVVIQPGHAFGRSCAACGGEGAIALGNRSRARLMRVRKSDFIRHLAEPFAAVIDRLRMLERKAASRHADALE</sequence>
<dbReference type="EMBL" id="BAAAEU010000024">
    <property type="protein sequence ID" value="GAA0721433.1"/>
    <property type="molecule type" value="Genomic_DNA"/>
</dbReference>
<name>A0ABP3U3L6_9GAMM</name>
<evidence type="ECO:0000313" key="2">
    <source>
        <dbReference type="Proteomes" id="UP001501523"/>
    </source>
</evidence>
<proteinExistence type="predicted"/>
<reference evidence="2" key="1">
    <citation type="journal article" date="2019" name="Int. J. Syst. Evol. Microbiol.">
        <title>The Global Catalogue of Microorganisms (GCM) 10K type strain sequencing project: providing services to taxonomists for standard genome sequencing and annotation.</title>
        <authorList>
            <consortium name="The Broad Institute Genomics Platform"/>
            <consortium name="The Broad Institute Genome Sequencing Center for Infectious Disease"/>
            <person name="Wu L."/>
            <person name="Ma J."/>
        </authorList>
    </citation>
    <scope>NUCLEOTIDE SEQUENCE [LARGE SCALE GENOMIC DNA]</scope>
    <source>
        <strain evidence="2">JCM 15421</strain>
    </source>
</reference>
<accession>A0ABP3U3L6</accession>
<comment type="caution">
    <text evidence="1">The sequence shown here is derived from an EMBL/GenBank/DDBJ whole genome shotgun (WGS) entry which is preliminary data.</text>
</comment>